<dbReference type="PROSITE" id="PS51340">
    <property type="entry name" value="MOSC"/>
    <property type="match status" value="1"/>
</dbReference>
<evidence type="ECO:0000313" key="3">
    <source>
        <dbReference type="EMBL" id="KAJ4441006.1"/>
    </source>
</evidence>
<dbReference type="Pfam" id="PF03473">
    <property type="entry name" value="MOSC"/>
    <property type="match status" value="1"/>
</dbReference>
<evidence type="ECO:0000256" key="1">
    <source>
        <dbReference type="SAM" id="Phobius"/>
    </source>
</evidence>
<dbReference type="EMBL" id="JAJSOF020000015">
    <property type="protein sequence ID" value="KAJ4441006.1"/>
    <property type="molecule type" value="Genomic_DNA"/>
</dbReference>
<keyword evidence="1" id="KW-1133">Transmembrane helix</keyword>
<organism evidence="3 4">
    <name type="scientific">Periplaneta americana</name>
    <name type="common">American cockroach</name>
    <name type="synonym">Blatta americana</name>
    <dbReference type="NCBI Taxonomy" id="6978"/>
    <lineage>
        <taxon>Eukaryota</taxon>
        <taxon>Metazoa</taxon>
        <taxon>Ecdysozoa</taxon>
        <taxon>Arthropoda</taxon>
        <taxon>Hexapoda</taxon>
        <taxon>Insecta</taxon>
        <taxon>Pterygota</taxon>
        <taxon>Neoptera</taxon>
        <taxon>Polyneoptera</taxon>
        <taxon>Dictyoptera</taxon>
        <taxon>Blattodea</taxon>
        <taxon>Blattoidea</taxon>
        <taxon>Blattidae</taxon>
        <taxon>Blattinae</taxon>
        <taxon>Periplaneta</taxon>
    </lineage>
</organism>
<keyword evidence="1" id="KW-0812">Transmembrane</keyword>
<dbReference type="SUPFAM" id="SSF141673">
    <property type="entry name" value="MOSC N-terminal domain-like"/>
    <property type="match status" value="1"/>
</dbReference>
<proteinExistence type="predicted"/>
<reference evidence="3 4" key="1">
    <citation type="journal article" date="2022" name="Allergy">
        <title>Genome assembly and annotation of Periplaneta americana reveal a comprehensive cockroach allergen profile.</title>
        <authorList>
            <person name="Wang L."/>
            <person name="Xiong Q."/>
            <person name="Saelim N."/>
            <person name="Wang L."/>
            <person name="Nong W."/>
            <person name="Wan A.T."/>
            <person name="Shi M."/>
            <person name="Liu X."/>
            <person name="Cao Q."/>
            <person name="Hui J.H.L."/>
            <person name="Sookrung N."/>
            <person name="Leung T.F."/>
            <person name="Tungtrongchitr A."/>
            <person name="Tsui S.K.W."/>
        </authorList>
    </citation>
    <scope>NUCLEOTIDE SEQUENCE [LARGE SCALE GENOMIC DNA]</scope>
    <source>
        <strain evidence="3">PWHHKU_190912</strain>
    </source>
</reference>
<keyword evidence="1" id="KW-0472">Membrane</keyword>
<protein>
    <recommendedName>
        <fullName evidence="2">MOSC domain-containing protein</fullName>
    </recommendedName>
</protein>
<dbReference type="Pfam" id="PF03476">
    <property type="entry name" value="MOSC_N"/>
    <property type="match status" value="1"/>
</dbReference>
<gene>
    <name evidence="3" type="ORF">ANN_10855</name>
</gene>
<dbReference type="SUPFAM" id="SSF50800">
    <property type="entry name" value="PK beta-barrel domain-like"/>
    <property type="match status" value="1"/>
</dbReference>
<dbReference type="PANTHER" id="PTHR14237:SF19">
    <property type="entry name" value="MITOCHONDRIAL AMIDOXIME REDUCING COMPONENT 1"/>
    <property type="match status" value="1"/>
</dbReference>
<evidence type="ECO:0000313" key="4">
    <source>
        <dbReference type="Proteomes" id="UP001148838"/>
    </source>
</evidence>
<dbReference type="InterPro" id="IPR011037">
    <property type="entry name" value="Pyrv_Knase-like_insert_dom_sf"/>
</dbReference>
<comment type="caution">
    <text evidence="3">The sequence shown here is derived from an EMBL/GenBank/DDBJ whole genome shotgun (WGS) entry which is preliminary data.</text>
</comment>
<keyword evidence="4" id="KW-1185">Reference proteome</keyword>
<sequence length="377" mass="42994">MESVVVPVPQSSTVVIGTAALLLTVAVAWWHQKLLGKNRIPSKWRRVGEVSQMTIYPLKSGRGVDLDEAWCTELGLRSLGDETTVLLDRYEYTLRRTLCALTKRKPRSWTFLVFGSEDRKYMTAARFPKMLLITITPESDDSVTFRAPGMPDLTYKIPEPAEQNLKTSTCIVWWSEKVRTLDCGEKAASWFSKYILGNDSGARLGYYLQQDPAFRRDISKVRLNAFQEHYKKLGDRDVGAYTYLSGFMLLSESSIEDLKSRLPERLNNLSHRRFRGNFMARGTVPYEEDNWDWVRVGEQAVFRTVKPCTRCTIINVDPETAARDPQLEPLRTLRSYRMVTKPGARDVEGVDPIMGVYLGLRIPGLVKDGDPIYVGYD</sequence>
<dbReference type="PANTHER" id="PTHR14237">
    <property type="entry name" value="MOLYBDOPTERIN COFACTOR SULFURASE MOSC"/>
    <property type="match status" value="1"/>
</dbReference>
<feature type="domain" description="MOSC" evidence="2">
    <location>
        <begin position="216"/>
        <end position="375"/>
    </location>
</feature>
<feature type="transmembrane region" description="Helical" evidence="1">
    <location>
        <begin position="12"/>
        <end position="30"/>
    </location>
</feature>
<dbReference type="Proteomes" id="UP001148838">
    <property type="component" value="Unassembled WGS sequence"/>
</dbReference>
<name>A0ABQ8T4L5_PERAM</name>
<accession>A0ABQ8T4L5</accession>
<evidence type="ECO:0000259" key="2">
    <source>
        <dbReference type="PROSITE" id="PS51340"/>
    </source>
</evidence>
<dbReference type="InterPro" id="IPR005302">
    <property type="entry name" value="MoCF_Sase_C"/>
</dbReference>
<dbReference type="InterPro" id="IPR005303">
    <property type="entry name" value="MOCOS_middle"/>
</dbReference>